<dbReference type="SUPFAM" id="SSF81442">
    <property type="entry name" value="Cytochrome c oxidase subunit I-like"/>
    <property type="match status" value="1"/>
</dbReference>
<sequence length="857" mass="94326">MDREPAVSADTGAVDPGRYTPEVSDQGTAEELDRLWDDPPGLRGQLTGVQNGLVGKRLVLTGFFFLLLGGSFDSLVMRLQLAFPEQELVSPQFYNELFTNHGSVTMFLVILPIFEGFAILILPSMLGSREMPFPRLGAFSYWTFLFGGLLYYSSALFQLVPDVGWFAYVPLSGPEYSPDLAVDFWILGLGVAEVGAIAAGVEIIIGILKMRAPGMTLTRMPLFAWAFLVMAFMILFAFTPLIIGSLLLELDRGFGTQFFDPELGGSSLLWQHLFWIFGHPEVYIQFIPAVGVVAMIVPVFVRHRPVGYLWFVASLVGIGFLSFALWAHHMFAVGLPPLVLSFFAAASMAISIPAGVQIFSWLATIWAGRPVWKTPFLFVIGFLIIFVIGGITGVMVASVPFDLQAHDTYFVVAHLHYVLIGGVAFPIFAGVYYWFPKFTGKLLDERLGKWNFWLLFIGVNVAFLPMHQVGLMGMPRRVWTYESGQGWDIYNLISTIGVLIIVPGIGIFVWNVVRTIRRGERADANPWGADTLEWALPSPPKQHSWTQPPIVRSRHPLWDQERLDRGDPQLMHFVRGLGQWPLKWRAAVVVGTADGRPVEVFRVSNPSIWPLTTAGGVVLIFLAELVKIRWGAAVGAVIIIASVIAWNWPQPPPMTPDEEDEFEREYGVPVNAHGSVIVARTGTLLAILFVAVAFSALLLSYFYLRLENPQWPAVGVSDPPLGLAAVAAALVVLGAAGVPFAHRQIAQGDMRGFRGGLYAALLLAGSGMAVQVADLVRLDVGWTAHAYGSIFYTLAGFVLVVATAALIMLAMVVFWASRGTYTYRRYAPIANVARFWVAVAVIWVLGFATLYLGPVLT</sequence>
<feature type="transmembrane region" description="Helical" evidence="17">
    <location>
        <begin position="138"/>
        <end position="160"/>
    </location>
</feature>
<comment type="caution">
    <text evidence="20">The sequence shown here is derived from an EMBL/GenBank/DDBJ whole genome shotgun (WGS) entry which is preliminary data.</text>
</comment>
<evidence type="ECO:0000256" key="3">
    <source>
        <dbReference type="ARBA" id="ARBA00022448"/>
    </source>
</evidence>
<evidence type="ECO:0000256" key="6">
    <source>
        <dbReference type="ARBA" id="ARBA00022660"/>
    </source>
</evidence>
<dbReference type="GO" id="GO:0046872">
    <property type="term" value="F:metal ion binding"/>
    <property type="evidence" value="ECO:0007669"/>
    <property type="project" value="UniProtKB-KW"/>
</dbReference>
<dbReference type="InterPro" id="IPR035973">
    <property type="entry name" value="Cyt_c_oxidase_su3-like_sf"/>
</dbReference>
<dbReference type="GO" id="GO:0015990">
    <property type="term" value="P:electron transport coupled proton transport"/>
    <property type="evidence" value="ECO:0007669"/>
    <property type="project" value="TreeGrafter"/>
</dbReference>
<keyword evidence="7 15" id="KW-0812">Transmembrane</keyword>
<dbReference type="PROSITE" id="PS50253">
    <property type="entry name" value="COX3"/>
    <property type="match status" value="1"/>
</dbReference>
<evidence type="ECO:0000256" key="17">
    <source>
        <dbReference type="SAM" id="Phobius"/>
    </source>
</evidence>
<keyword evidence="21" id="KW-1185">Reference proteome</keyword>
<feature type="transmembrane region" description="Helical" evidence="17">
    <location>
        <begin position="835"/>
        <end position="853"/>
    </location>
</feature>
<dbReference type="PROSITE" id="PS50855">
    <property type="entry name" value="COX1"/>
    <property type="match status" value="1"/>
</dbReference>
<feature type="transmembrane region" description="Helical" evidence="17">
    <location>
        <begin position="447"/>
        <end position="469"/>
    </location>
</feature>
<comment type="similarity">
    <text evidence="2 15">Belongs to the heme-copper respiratory oxidase family.</text>
</comment>
<evidence type="ECO:0000256" key="7">
    <source>
        <dbReference type="ARBA" id="ARBA00022692"/>
    </source>
</evidence>
<keyword evidence="12" id="KW-0186">Copper</keyword>
<evidence type="ECO:0000256" key="8">
    <source>
        <dbReference type="ARBA" id="ARBA00022723"/>
    </source>
</evidence>
<dbReference type="GO" id="GO:0005886">
    <property type="term" value="C:plasma membrane"/>
    <property type="evidence" value="ECO:0007669"/>
    <property type="project" value="UniProtKB-SubCell"/>
</dbReference>
<evidence type="ECO:0000259" key="18">
    <source>
        <dbReference type="PROSITE" id="PS50253"/>
    </source>
</evidence>
<accession>A0A4Q7Y550</accession>
<dbReference type="Gene3D" id="1.20.120.80">
    <property type="entry name" value="Cytochrome c oxidase, subunit III, four-helix bundle"/>
    <property type="match status" value="1"/>
</dbReference>
<dbReference type="GO" id="GO:0022904">
    <property type="term" value="P:respiratory electron transport chain"/>
    <property type="evidence" value="ECO:0007669"/>
    <property type="project" value="InterPro"/>
</dbReference>
<dbReference type="GO" id="GO:0009060">
    <property type="term" value="P:aerobic respiration"/>
    <property type="evidence" value="ECO:0007669"/>
    <property type="project" value="InterPro"/>
</dbReference>
<feature type="domain" description="Cytochrome oxidase subunit I profile" evidence="19">
    <location>
        <begin position="64"/>
        <end position="552"/>
    </location>
</feature>
<evidence type="ECO:0000256" key="5">
    <source>
        <dbReference type="ARBA" id="ARBA00022617"/>
    </source>
</evidence>
<name>A0A4Q7Y550_9ACTN</name>
<keyword evidence="5 15" id="KW-0349">Heme</keyword>
<dbReference type="InterPro" id="IPR013833">
    <property type="entry name" value="Cyt_c_oxidase_su3_a-hlx"/>
</dbReference>
<evidence type="ECO:0000256" key="4">
    <source>
        <dbReference type="ARBA" id="ARBA00022475"/>
    </source>
</evidence>
<feature type="transmembrane region" description="Helical" evidence="17">
    <location>
        <begin position="723"/>
        <end position="741"/>
    </location>
</feature>
<dbReference type="Pfam" id="PF00510">
    <property type="entry name" value="COX3"/>
    <property type="match status" value="1"/>
</dbReference>
<feature type="region of interest" description="Disordered" evidence="16">
    <location>
        <begin position="1"/>
        <end position="28"/>
    </location>
</feature>
<feature type="transmembrane region" description="Helical" evidence="17">
    <location>
        <begin position="753"/>
        <end position="770"/>
    </location>
</feature>
<feature type="transmembrane region" description="Helical" evidence="17">
    <location>
        <begin position="184"/>
        <end position="208"/>
    </location>
</feature>
<evidence type="ECO:0000256" key="14">
    <source>
        <dbReference type="ARBA" id="ARBA00031400"/>
    </source>
</evidence>
<dbReference type="InterPro" id="IPR000298">
    <property type="entry name" value="Cyt_c_oxidase-like_su3"/>
</dbReference>
<keyword evidence="10 17" id="KW-1133">Transmembrane helix</keyword>
<evidence type="ECO:0000313" key="21">
    <source>
        <dbReference type="Proteomes" id="UP000292507"/>
    </source>
</evidence>
<feature type="transmembrane region" description="Helical" evidence="17">
    <location>
        <begin position="103"/>
        <end position="126"/>
    </location>
</feature>
<feature type="transmembrane region" description="Helical" evidence="17">
    <location>
        <begin position="409"/>
        <end position="435"/>
    </location>
</feature>
<dbReference type="InterPro" id="IPR023615">
    <property type="entry name" value="Cyt_c_Oxase_su1_BS"/>
</dbReference>
<gene>
    <name evidence="20" type="ORF">BKA19_1709</name>
</gene>
<dbReference type="PANTHER" id="PTHR10422:SF35">
    <property type="entry name" value="CYTOCHROME BO(3) UBIQUINOL OXIDASE SUBUNIT 1"/>
    <property type="match status" value="1"/>
</dbReference>
<keyword evidence="3 15" id="KW-0813">Transport</keyword>
<feature type="transmembrane region" description="Helical" evidence="17">
    <location>
        <begin position="684"/>
        <end position="703"/>
    </location>
</feature>
<comment type="subcellular location">
    <subcellularLocation>
        <location evidence="1">Cell membrane</location>
        <topology evidence="1">Multi-pass membrane protein</topology>
    </subcellularLocation>
</comment>
<evidence type="ECO:0000256" key="10">
    <source>
        <dbReference type="ARBA" id="ARBA00022989"/>
    </source>
</evidence>
<dbReference type="Pfam" id="PF00115">
    <property type="entry name" value="COX1"/>
    <property type="match status" value="1"/>
</dbReference>
<keyword evidence="8" id="KW-0479">Metal-binding</keyword>
<feature type="transmembrane region" description="Helical" evidence="17">
    <location>
        <begin position="790"/>
        <end position="815"/>
    </location>
</feature>
<dbReference type="InterPro" id="IPR023616">
    <property type="entry name" value="Cyt_c_oxase-like_su1_dom"/>
</dbReference>
<evidence type="ECO:0000313" key="20">
    <source>
        <dbReference type="EMBL" id="RZU32022.1"/>
    </source>
</evidence>
<feature type="transmembrane region" description="Helical" evidence="17">
    <location>
        <begin position="308"/>
        <end position="327"/>
    </location>
</feature>
<feature type="transmembrane region" description="Helical" evidence="17">
    <location>
        <begin position="489"/>
        <end position="513"/>
    </location>
</feature>
<dbReference type="EMBL" id="SHKV01000001">
    <property type="protein sequence ID" value="RZU32022.1"/>
    <property type="molecule type" value="Genomic_DNA"/>
</dbReference>
<feature type="transmembrane region" description="Helical" evidence="17">
    <location>
        <begin position="58"/>
        <end position="83"/>
    </location>
</feature>
<protein>
    <recommendedName>
        <fullName evidence="14">Cytochrome aa3 subunit 3</fullName>
    </recommendedName>
</protein>
<feature type="domain" description="Heme-copper oxidase subunit III family profile" evidence="18">
    <location>
        <begin position="597"/>
        <end position="855"/>
    </location>
</feature>
<organism evidence="20 21">
    <name type="scientific">Blastococcus saxobsidens</name>
    <dbReference type="NCBI Taxonomy" id="138336"/>
    <lineage>
        <taxon>Bacteria</taxon>
        <taxon>Bacillati</taxon>
        <taxon>Actinomycetota</taxon>
        <taxon>Actinomycetes</taxon>
        <taxon>Geodermatophilales</taxon>
        <taxon>Geodermatophilaceae</taxon>
        <taxon>Blastococcus</taxon>
    </lineage>
</organism>
<evidence type="ECO:0000256" key="13">
    <source>
        <dbReference type="ARBA" id="ARBA00023136"/>
    </source>
</evidence>
<feature type="transmembrane region" description="Helical" evidence="17">
    <location>
        <begin position="339"/>
        <end position="364"/>
    </location>
</feature>
<keyword evidence="6 15" id="KW-0679">Respiratory chain</keyword>
<feature type="transmembrane region" description="Helical" evidence="17">
    <location>
        <begin position="282"/>
        <end position="301"/>
    </location>
</feature>
<evidence type="ECO:0000256" key="12">
    <source>
        <dbReference type="ARBA" id="ARBA00023008"/>
    </source>
</evidence>
<feature type="transmembrane region" description="Helical" evidence="17">
    <location>
        <begin position="220"/>
        <end position="243"/>
    </location>
</feature>
<evidence type="ECO:0000256" key="1">
    <source>
        <dbReference type="ARBA" id="ARBA00004651"/>
    </source>
</evidence>
<keyword evidence="4" id="KW-1003">Cell membrane</keyword>
<proteinExistence type="inferred from homology"/>
<dbReference type="GO" id="GO:0020037">
    <property type="term" value="F:heme binding"/>
    <property type="evidence" value="ECO:0007669"/>
    <property type="project" value="InterPro"/>
</dbReference>
<dbReference type="AlphaFoldDB" id="A0A4Q7Y550"/>
<keyword evidence="11" id="KW-0408">Iron</keyword>
<dbReference type="PRINTS" id="PR01165">
    <property type="entry name" value="CYCOXIDASEI"/>
</dbReference>
<feature type="transmembrane region" description="Helical" evidence="17">
    <location>
        <begin position="376"/>
        <end position="397"/>
    </location>
</feature>
<reference evidence="20 21" key="1">
    <citation type="submission" date="2019-02" db="EMBL/GenBank/DDBJ databases">
        <title>Sequencing the genomes of 1000 actinobacteria strains.</title>
        <authorList>
            <person name="Klenk H.-P."/>
        </authorList>
    </citation>
    <scope>NUCLEOTIDE SEQUENCE [LARGE SCALE GENOMIC DNA]</scope>
    <source>
        <strain evidence="20 21">DSM 44509</strain>
    </source>
</reference>
<evidence type="ECO:0000259" key="19">
    <source>
        <dbReference type="PROSITE" id="PS50855"/>
    </source>
</evidence>
<dbReference type="InterPro" id="IPR036927">
    <property type="entry name" value="Cyt_c_oxase-like_su1_sf"/>
</dbReference>
<dbReference type="SUPFAM" id="SSF81452">
    <property type="entry name" value="Cytochrome c oxidase subunit III-like"/>
    <property type="match status" value="1"/>
</dbReference>
<dbReference type="PROSITE" id="PS00077">
    <property type="entry name" value="COX1_CUB"/>
    <property type="match status" value="1"/>
</dbReference>
<dbReference type="GO" id="GO:0004129">
    <property type="term" value="F:cytochrome-c oxidase activity"/>
    <property type="evidence" value="ECO:0007669"/>
    <property type="project" value="InterPro"/>
</dbReference>
<keyword evidence="9 15" id="KW-0249">Electron transport</keyword>
<evidence type="ECO:0000256" key="15">
    <source>
        <dbReference type="RuleBase" id="RU000370"/>
    </source>
</evidence>
<dbReference type="Gene3D" id="1.20.210.10">
    <property type="entry name" value="Cytochrome c oxidase-like, subunit I domain"/>
    <property type="match status" value="1"/>
</dbReference>
<dbReference type="Proteomes" id="UP000292507">
    <property type="component" value="Unassembled WGS sequence"/>
</dbReference>
<evidence type="ECO:0000256" key="9">
    <source>
        <dbReference type="ARBA" id="ARBA00022982"/>
    </source>
</evidence>
<evidence type="ECO:0000256" key="2">
    <source>
        <dbReference type="ARBA" id="ARBA00009578"/>
    </source>
</evidence>
<dbReference type="PANTHER" id="PTHR10422">
    <property type="entry name" value="CYTOCHROME C OXIDASE SUBUNIT 1"/>
    <property type="match status" value="1"/>
</dbReference>
<keyword evidence="13 17" id="KW-0472">Membrane</keyword>
<dbReference type="OrthoDB" id="9803294at2"/>
<dbReference type="InterPro" id="IPR000883">
    <property type="entry name" value="Cyt_C_Oxase_1"/>
</dbReference>
<evidence type="ECO:0000256" key="11">
    <source>
        <dbReference type="ARBA" id="ARBA00023004"/>
    </source>
</evidence>
<evidence type="ECO:0000256" key="16">
    <source>
        <dbReference type="SAM" id="MobiDB-lite"/>
    </source>
</evidence>
<dbReference type="RefSeq" id="WP_130504208.1">
    <property type="nucleotide sequence ID" value="NZ_POQT01000025.1"/>
</dbReference>